<dbReference type="STRING" id="112901.SAMN04488500_13039"/>
<dbReference type="RefSeq" id="WP_084578237.1">
    <property type="nucleotide sequence ID" value="NZ_CP155572.1"/>
</dbReference>
<dbReference type="CDD" id="cd00085">
    <property type="entry name" value="HNHc"/>
    <property type="match status" value="1"/>
</dbReference>
<dbReference type="Gene3D" id="1.10.30.50">
    <property type="match status" value="1"/>
</dbReference>
<dbReference type="EMBL" id="FWXI01000030">
    <property type="protein sequence ID" value="SMD13249.1"/>
    <property type="molecule type" value="Genomic_DNA"/>
</dbReference>
<evidence type="ECO:0000259" key="1">
    <source>
        <dbReference type="Pfam" id="PF20277"/>
    </source>
</evidence>
<accession>A0A1W2EU78</accession>
<dbReference type="OrthoDB" id="3266795at2"/>
<feature type="domain" description="ABC-three component systems C-terminal" evidence="1">
    <location>
        <begin position="128"/>
        <end position="263"/>
    </location>
</feature>
<name>A0A1W2EU78_9FIRM</name>
<evidence type="ECO:0000313" key="2">
    <source>
        <dbReference type="EMBL" id="SMD13249.1"/>
    </source>
</evidence>
<evidence type="ECO:0000313" key="3">
    <source>
        <dbReference type="Proteomes" id="UP000192738"/>
    </source>
</evidence>
<dbReference type="InterPro" id="IPR046921">
    <property type="entry name" value="ABC-3C_CTD11"/>
</dbReference>
<dbReference type="InterPro" id="IPR003615">
    <property type="entry name" value="HNH_nuc"/>
</dbReference>
<gene>
    <name evidence="2" type="ORF">SAMN04488500_13039</name>
</gene>
<dbReference type="AlphaFoldDB" id="A0A1W2EU78"/>
<proteinExistence type="predicted"/>
<dbReference type="Proteomes" id="UP000192738">
    <property type="component" value="Unassembled WGS sequence"/>
</dbReference>
<sequence>MMEQKQELSVDSYLQERKDPTDAELRLFLLEVDNHCPLCGKELQSRTQKKLREKKFQIAHIYPNKPTKEQLEVLNRLERLGDNSESFENRIALCKDCHGTQDYHTTSEEYTHLANIKKALLLKSTLHDSTLTLGLETEIEEIIKKIVALNENELADLNYLAVPLANKFYPNEVLLKIKVNGYVTIYFTYIHELFRNLERTSNFDFEVLSMQIRAAFQKMDNTDANKNEIFEAMSSWIGRKTLNTCRSACEAITSFFVQNCEVFHEISE</sequence>
<organism evidence="2 3">
    <name type="scientific">Sporomusa malonica</name>
    <dbReference type="NCBI Taxonomy" id="112901"/>
    <lineage>
        <taxon>Bacteria</taxon>
        <taxon>Bacillati</taxon>
        <taxon>Bacillota</taxon>
        <taxon>Negativicutes</taxon>
        <taxon>Selenomonadales</taxon>
        <taxon>Sporomusaceae</taxon>
        <taxon>Sporomusa</taxon>
    </lineage>
</organism>
<dbReference type="Pfam" id="PF20277">
    <property type="entry name" value="CTD11"/>
    <property type="match status" value="1"/>
</dbReference>
<reference evidence="2 3" key="1">
    <citation type="submission" date="2017-04" db="EMBL/GenBank/DDBJ databases">
        <authorList>
            <person name="Afonso C.L."/>
            <person name="Miller P.J."/>
            <person name="Scott M.A."/>
            <person name="Spackman E."/>
            <person name="Goraichik I."/>
            <person name="Dimitrov K.M."/>
            <person name="Suarez D.L."/>
            <person name="Swayne D.E."/>
        </authorList>
    </citation>
    <scope>NUCLEOTIDE SEQUENCE [LARGE SCALE GENOMIC DNA]</scope>
    <source>
        <strain evidence="2 3">DSM 5090</strain>
    </source>
</reference>
<keyword evidence="3" id="KW-1185">Reference proteome</keyword>
<protein>
    <recommendedName>
        <fullName evidence="1">ABC-three component systems C-terminal domain-containing protein</fullName>
    </recommendedName>
</protein>